<keyword evidence="1 2" id="KW-0732">Signal</keyword>
<dbReference type="PANTHER" id="PTHR39160">
    <property type="entry name" value="CELL WALL-BINDING PROTEIN YOCH"/>
    <property type="match status" value="1"/>
</dbReference>
<dbReference type="AlphaFoldDB" id="A0A1I4LJ72"/>
<feature type="domain" description="Peptidoglycan binding-like" evidence="3">
    <location>
        <begin position="35"/>
        <end position="88"/>
    </location>
</feature>
<feature type="domain" description="3D" evidence="4">
    <location>
        <begin position="137"/>
        <end position="195"/>
    </location>
</feature>
<organism evidence="5 6">
    <name type="scientific">Pelosinus propionicus DSM 13327</name>
    <dbReference type="NCBI Taxonomy" id="1123291"/>
    <lineage>
        <taxon>Bacteria</taxon>
        <taxon>Bacillati</taxon>
        <taxon>Bacillota</taxon>
        <taxon>Negativicutes</taxon>
        <taxon>Selenomonadales</taxon>
        <taxon>Sporomusaceae</taxon>
        <taxon>Pelosinus</taxon>
    </lineage>
</organism>
<dbReference type="PANTHER" id="PTHR39160:SF4">
    <property type="entry name" value="RESUSCITATION-PROMOTING FACTOR RPFB"/>
    <property type="match status" value="1"/>
</dbReference>
<evidence type="ECO:0000256" key="2">
    <source>
        <dbReference type="SAM" id="SignalP"/>
    </source>
</evidence>
<keyword evidence="6" id="KW-1185">Reference proteome</keyword>
<dbReference type="GO" id="GO:0019867">
    <property type="term" value="C:outer membrane"/>
    <property type="evidence" value="ECO:0007669"/>
    <property type="project" value="InterPro"/>
</dbReference>
<gene>
    <name evidence="5" type="ORF">SAMN04490355_102528</name>
</gene>
<feature type="signal peptide" evidence="2">
    <location>
        <begin position="1"/>
        <end position="23"/>
    </location>
</feature>
<sequence>MKKVYVSVALVFFMLLSSAVVFAAPGDKLIKFGMRGEDVQMIQKSLLEKGFYFDEVDGVFGNATLKAIKDFQTSNGLIADGIVGKETLLFLGRPGSADSNPSRYSRSLNMSASAYSAYDDGNSNHTYGGNLVRKGIVAVDPNVIPLGTRVFIPGYGHAIADDIGGSIKGNKIDLAFDSHSEAMQFGRKKVIVYILD</sequence>
<name>A0A1I4LJ72_9FIRM</name>
<dbReference type="STRING" id="1123291.SAMN04490355_102528"/>
<dbReference type="SUPFAM" id="SSF47090">
    <property type="entry name" value="PGBD-like"/>
    <property type="match status" value="1"/>
</dbReference>
<dbReference type="Proteomes" id="UP000199520">
    <property type="component" value="Unassembled WGS sequence"/>
</dbReference>
<dbReference type="InterPro" id="IPR051933">
    <property type="entry name" value="Resuscitation_pf_RpfB"/>
</dbReference>
<evidence type="ECO:0000313" key="5">
    <source>
        <dbReference type="EMBL" id="SFL91084.1"/>
    </source>
</evidence>
<dbReference type="EMBL" id="FOTS01000025">
    <property type="protein sequence ID" value="SFL91084.1"/>
    <property type="molecule type" value="Genomic_DNA"/>
</dbReference>
<dbReference type="InterPro" id="IPR002477">
    <property type="entry name" value="Peptidoglycan-bd-like"/>
</dbReference>
<dbReference type="CDD" id="cd22786">
    <property type="entry name" value="DPBB_YuiC-like"/>
    <property type="match status" value="1"/>
</dbReference>
<dbReference type="Gene3D" id="2.40.40.10">
    <property type="entry name" value="RlpA-like domain"/>
    <property type="match status" value="1"/>
</dbReference>
<dbReference type="Pfam" id="PF06725">
    <property type="entry name" value="3D"/>
    <property type="match status" value="1"/>
</dbReference>
<dbReference type="GO" id="GO:0009254">
    <property type="term" value="P:peptidoglycan turnover"/>
    <property type="evidence" value="ECO:0007669"/>
    <property type="project" value="InterPro"/>
</dbReference>
<feature type="chain" id="PRO_5011612895" evidence="2">
    <location>
        <begin position="24"/>
        <end position="196"/>
    </location>
</feature>
<reference evidence="6" key="1">
    <citation type="submission" date="2016-10" db="EMBL/GenBank/DDBJ databases">
        <authorList>
            <person name="Varghese N."/>
            <person name="Submissions S."/>
        </authorList>
    </citation>
    <scope>NUCLEOTIDE SEQUENCE [LARGE SCALE GENOMIC DNA]</scope>
    <source>
        <strain evidence="6">DSM 13327</strain>
    </source>
</reference>
<dbReference type="GO" id="GO:0004553">
    <property type="term" value="F:hydrolase activity, hydrolyzing O-glycosyl compounds"/>
    <property type="evidence" value="ECO:0007669"/>
    <property type="project" value="InterPro"/>
</dbReference>
<dbReference type="OrthoDB" id="9798935at2"/>
<proteinExistence type="predicted"/>
<dbReference type="SUPFAM" id="SSF50685">
    <property type="entry name" value="Barwin-like endoglucanases"/>
    <property type="match status" value="1"/>
</dbReference>
<dbReference type="Pfam" id="PF01471">
    <property type="entry name" value="PG_binding_1"/>
    <property type="match status" value="1"/>
</dbReference>
<evidence type="ECO:0000256" key="1">
    <source>
        <dbReference type="ARBA" id="ARBA00022729"/>
    </source>
</evidence>
<dbReference type="InterPro" id="IPR010611">
    <property type="entry name" value="3D_dom"/>
</dbReference>
<evidence type="ECO:0000259" key="3">
    <source>
        <dbReference type="Pfam" id="PF01471"/>
    </source>
</evidence>
<accession>A0A1I4LJ72</accession>
<evidence type="ECO:0000313" key="6">
    <source>
        <dbReference type="Proteomes" id="UP000199520"/>
    </source>
</evidence>
<dbReference type="RefSeq" id="WP_090938432.1">
    <property type="nucleotide sequence ID" value="NZ_FOTS01000025.1"/>
</dbReference>
<dbReference type="InterPro" id="IPR036366">
    <property type="entry name" value="PGBDSf"/>
</dbReference>
<dbReference type="InterPro" id="IPR036365">
    <property type="entry name" value="PGBD-like_sf"/>
</dbReference>
<dbReference type="Gene3D" id="1.10.101.10">
    <property type="entry name" value="PGBD-like superfamily/PGBD"/>
    <property type="match status" value="1"/>
</dbReference>
<dbReference type="InterPro" id="IPR036908">
    <property type="entry name" value="RlpA-like_sf"/>
</dbReference>
<protein>
    <submittedName>
        <fullName evidence="5">3D (Asp-Asp-Asp) domain-containing protein</fullName>
    </submittedName>
</protein>
<evidence type="ECO:0000259" key="4">
    <source>
        <dbReference type="Pfam" id="PF06725"/>
    </source>
</evidence>